<proteinExistence type="predicted"/>
<dbReference type="AlphaFoldDB" id="A0A8H6SIC9"/>
<gene>
    <name evidence="1" type="ORF">HMN09_00999000</name>
</gene>
<evidence type="ECO:0000313" key="2">
    <source>
        <dbReference type="Proteomes" id="UP000613580"/>
    </source>
</evidence>
<protein>
    <submittedName>
        <fullName evidence="1">Uncharacterized protein</fullName>
    </submittedName>
</protein>
<sequence>MSATGALVAPSCMIKKRWRRQGITYPVENHEEENQAIVSQPPLGHAALLCAVPPRTFLDLLVLAEPLSSYTRHYTHRRAPVESAFHNHSFDVIPTASNSPRPFAVPRAMSSFKHSVELPTWNLCLVATTLSAASSYDRSLAEVALKTRNNHNPYTFGWWAATGSWLNSSGITARVPSTAGSLARVGYWAIEARPESATGLHHISTRFQGRRSRSFGLASVVLLRHVAAALRGAWRSTLRGLVTWAPVTDDLECFSRGCCPPKTQRRHSEGNLRMRCYLALRFRRT</sequence>
<keyword evidence="2" id="KW-1185">Reference proteome</keyword>
<organism evidence="1 2">
    <name type="scientific">Mycena chlorophos</name>
    <name type="common">Agaric fungus</name>
    <name type="synonym">Agaricus chlorophos</name>
    <dbReference type="NCBI Taxonomy" id="658473"/>
    <lineage>
        <taxon>Eukaryota</taxon>
        <taxon>Fungi</taxon>
        <taxon>Dikarya</taxon>
        <taxon>Basidiomycota</taxon>
        <taxon>Agaricomycotina</taxon>
        <taxon>Agaricomycetes</taxon>
        <taxon>Agaricomycetidae</taxon>
        <taxon>Agaricales</taxon>
        <taxon>Marasmiineae</taxon>
        <taxon>Mycenaceae</taxon>
        <taxon>Mycena</taxon>
    </lineage>
</organism>
<reference evidence="1" key="1">
    <citation type="submission" date="2020-05" db="EMBL/GenBank/DDBJ databases">
        <title>Mycena genomes resolve the evolution of fungal bioluminescence.</title>
        <authorList>
            <person name="Tsai I.J."/>
        </authorList>
    </citation>
    <scope>NUCLEOTIDE SEQUENCE</scope>
    <source>
        <strain evidence="1">110903Hualien_Pintung</strain>
    </source>
</reference>
<evidence type="ECO:0000313" key="1">
    <source>
        <dbReference type="EMBL" id="KAF7299914.1"/>
    </source>
</evidence>
<name>A0A8H6SIC9_MYCCL</name>
<dbReference type="EMBL" id="JACAZE010000014">
    <property type="protein sequence ID" value="KAF7299914.1"/>
    <property type="molecule type" value="Genomic_DNA"/>
</dbReference>
<comment type="caution">
    <text evidence="1">The sequence shown here is derived from an EMBL/GenBank/DDBJ whole genome shotgun (WGS) entry which is preliminary data.</text>
</comment>
<accession>A0A8H6SIC9</accession>
<dbReference type="Proteomes" id="UP000613580">
    <property type="component" value="Unassembled WGS sequence"/>
</dbReference>